<evidence type="ECO:0000313" key="2">
    <source>
        <dbReference type="Proteomes" id="UP000278222"/>
    </source>
</evidence>
<dbReference type="Proteomes" id="UP000278222">
    <property type="component" value="Unassembled WGS sequence"/>
</dbReference>
<protein>
    <submittedName>
        <fullName evidence="1">Uncharacterized protein</fullName>
    </submittedName>
</protein>
<dbReference type="AlphaFoldDB" id="A0A3N1MFR6"/>
<dbReference type="RefSeq" id="WP_142235689.1">
    <property type="nucleotide sequence ID" value="NZ_AP019700.1"/>
</dbReference>
<gene>
    <name evidence="1" type="ORF">EDC65_1831</name>
</gene>
<comment type="caution">
    <text evidence="1">The sequence shown here is derived from an EMBL/GenBank/DDBJ whole genome shotgun (WGS) entry which is preliminary data.</text>
</comment>
<sequence>MVQPTDKVPGAMKLTARTARGRLKNVSAMPGPIAVDDVVEAFGGQRLGPVFGNVEDPGMLLAVRDELMRRLRSTGGRPGLSGDASPQRVQVSAVDWQKIVAIADHIEVGRHKPSPAQVASILVHLALERVTAAEIDDCMRAAS</sequence>
<organism evidence="1 2">
    <name type="scientific">Stella humosa</name>
    <dbReference type="NCBI Taxonomy" id="94"/>
    <lineage>
        <taxon>Bacteria</taxon>
        <taxon>Pseudomonadati</taxon>
        <taxon>Pseudomonadota</taxon>
        <taxon>Alphaproteobacteria</taxon>
        <taxon>Rhodospirillales</taxon>
        <taxon>Stellaceae</taxon>
        <taxon>Stella</taxon>
    </lineage>
</organism>
<reference evidence="1 2" key="1">
    <citation type="submission" date="2018-11" db="EMBL/GenBank/DDBJ databases">
        <title>Genomic Encyclopedia of Type Strains, Phase IV (KMG-IV): sequencing the most valuable type-strain genomes for metagenomic binning, comparative biology and taxonomic classification.</title>
        <authorList>
            <person name="Goeker M."/>
        </authorList>
    </citation>
    <scope>NUCLEOTIDE SEQUENCE [LARGE SCALE GENOMIC DNA]</scope>
    <source>
        <strain evidence="1 2">DSM 5900</strain>
    </source>
</reference>
<dbReference type="EMBL" id="RJKX01000013">
    <property type="protein sequence ID" value="ROQ00036.1"/>
    <property type="molecule type" value="Genomic_DNA"/>
</dbReference>
<dbReference type="OrthoDB" id="9807630at2"/>
<proteinExistence type="predicted"/>
<name>A0A3N1MFR6_9PROT</name>
<evidence type="ECO:0000313" key="1">
    <source>
        <dbReference type="EMBL" id="ROQ00036.1"/>
    </source>
</evidence>
<accession>A0A3N1MFR6</accession>
<keyword evidence="2" id="KW-1185">Reference proteome</keyword>